<name>A0A9W8NNX3_9PEZI</name>
<evidence type="ECO:0000313" key="3">
    <source>
        <dbReference type="Proteomes" id="UP001148614"/>
    </source>
</evidence>
<proteinExistence type="predicted"/>
<dbReference type="AlphaFoldDB" id="A0A9W8NNX3"/>
<comment type="caution">
    <text evidence="2">The sequence shown here is derived from an EMBL/GenBank/DDBJ whole genome shotgun (WGS) entry which is preliminary data.</text>
</comment>
<accession>A0A9W8NNX3</accession>
<gene>
    <name evidence="2" type="ORF">NPX13_g55</name>
</gene>
<reference evidence="2" key="1">
    <citation type="submission" date="2022-07" db="EMBL/GenBank/DDBJ databases">
        <title>Genome Sequence of Xylaria arbuscula.</title>
        <authorList>
            <person name="Buettner E."/>
        </authorList>
    </citation>
    <scope>NUCLEOTIDE SEQUENCE</scope>
    <source>
        <strain evidence="2">VT107</strain>
    </source>
</reference>
<protein>
    <submittedName>
        <fullName evidence="2">Uncharacterized protein</fullName>
    </submittedName>
</protein>
<evidence type="ECO:0000256" key="1">
    <source>
        <dbReference type="SAM" id="MobiDB-lite"/>
    </source>
</evidence>
<evidence type="ECO:0000313" key="2">
    <source>
        <dbReference type="EMBL" id="KAJ3580500.1"/>
    </source>
</evidence>
<dbReference type="EMBL" id="JANPWZ010000003">
    <property type="protein sequence ID" value="KAJ3580500.1"/>
    <property type="molecule type" value="Genomic_DNA"/>
</dbReference>
<organism evidence="2 3">
    <name type="scientific">Xylaria arbuscula</name>
    <dbReference type="NCBI Taxonomy" id="114810"/>
    <lineage>
        <taxon>Eukaryota</taxon>
        <taxon>Fungi</taxon>
        <taxon>Dikarya</taxon>
        <taxon>Ascomycota</taxon>
        <taxon>Pezizomycotina</taxon>
        <taxon>Sordariomycetes</taxon>
        <taxon>Xylariomycetidae</taxon>
        <taxon>Xylariales</taxon>
        <taxon>Xylariaceae</taxon>
        <taxon>Xylaria</taxon>
    </lineage>
</organism>
<sequence>MASTDFQFSTPSTPVRGTEDAEYNFGTPANYKHYDSPVEREAVAPTGDGTAQRLQQTVTSLEQQLSNEKKLRIKAEVNLKGVMKQWKQVAQELSKQQTDAKPFHVVTDDHLKQLTEELRYDVRCFSETYFEDLPPQPWPQQPLQEDGSLPVRVLPEEYEQCPASPTVAQSFLWRVLVKRVFDRYEWPADRSVGIDLYGISKFLRPETENAADHEALRKFHVWRATTANMVFNTDAAVSPKERWRALGDSLITQYIHPMFSTFIAESENQRYYEFLIKIVEKALILDREISRQTAWVRWVFEDANSPAIQGGLQVVMAPALIKRGKSSGDGFEEEVQLLRADTCEVQKLPPPMEHSSELEASSEVEDSMVGDESFTSLTYFTTFAAEPGN</sequence>
<feature type="region of interest" description="Disordered" evidence="1">
    <location>
        <begin position="1"/>
        <end position="32"/>
    </location>
</feature>
<feature type="compositionally biased region" description="Polar residues" evidence="1">
    <location>
        <begin position="1"/>
        <end position="15"/>
    </location>
</feature>
<dbReference type="Proteomes" id="UP001148614">
    <property type="component" value="Unassembled WGS sequence"/>
</dbReference>
<dbReference type="VEuPathDB" id="FungiDB:F4678DRAFT_59178"/>
<keyword evidence="3" id="KW-1185">Reference proteome</keyword>